<reference evidence="1" key="1">
    <citation type="journal article" date="2020" name="Stud. Mycol.">
        <title>101 Dothideomycetes genomes: a test case for predicting lifestyles and emergence of pathogens.</title>
        <authorList>
            <person name="Haridas S."/>
            <person name="Albert R."/>
            <person name="Binder M."/>
            <person name="Bloem J."/>
            <person name="Labutti K."/>
            <person name="Salamov A."/>
            <person name="Andreopoulos B."/>
            <person name="Baker S."/>
            <person name="Barry K."/>
            <person name="Bills G."/>
            <person name="Bluhm B."/>
            <person name="Cannon C."/>
            <person name="Castanera R."/>
            <person name="Culley D."/>
            <person name="Daum C."/>
            <person name="Ezra D."/>
            <person name="Gonzalez J."/>
            <person name="Henrissat B."/>
            <person name="Kuo A."/>
            <person name="Liang C."/>
            <person name="Lipzen A."/>
            <person name="Lutzoni F."/>
            <person name="Magnuson J."/>
            <person name="Mondo S."/>
            <person name="Nolan M."/>
            <person name="Ohm R."/>
            <person name="Pangilinan J."/>
            <person name="Park H.-J."/>
            <person name="Ramirez L."/>
            <person name="Alfaro M."/>
            <person name="Sun H."/>
            <person name="Tritt A."/>
            <person name="Yoshinaga Y."/>
            <person name="Zwiers L.-H."/>
            <person name="Turgeon B."/>
            <person name="Goodwin S."/>
            <person name="Spatafora J."/>
            <person name="Crous P."/>
            <person name="Grigoriev I."/>
        </authorList>
    </citation>
    <scope>NUCLEOTIDE SEQUENCE</scope>
    <source>
        <strain evidence="1">ATCC 200398</strain>
    </source>
</reference>
<sequence length="623" mass="69353">MAAQGEQMKSLETLEFGMGFRSGGIETGDGAEFLYSNGISLSADRNFRNANFKAFQQQIHMFEELGGRDLGGELGSRAMLQNRRIVEWECFGTGGEEVSQIVGYFGGSMMLGSWEGLDVVWGQRMIGLDLHVVDFILQNPCYRDRAYEPRNITSIKRHHPRFPLPLLIPALTRGSIDHSLLIFTSLSHPPKYDAKSRPSDTSSVDYSLLGILHWCMRHSQRFTCIQSTHVSVEPRLGFCCLPILSYILILCTPNSGAKLSHIASRYSGVQRIKRMRERAGCSGAPEKIILEKRAQKNASFFKGCSTFLVMLGDAVTLVILSSQIAVEGGRKVVRVCLIPDDTGMQLSEESIKGRTSFGVLLRLKDLEYCNPAFGSALIPVHTAKVEPQGSRWVLCSHQHGRERHPRVSRARHSFQMILPGCVAHPYANRDGLLIWITRIVKSPRLVAPTPAKLAPTSCNDHKCNGEHFTTCLLRHGNCESGFKPQFESVILNTRWALINQLVNRPARSAGRRYEHFYSLLSVIAEKFPPSHTLWAIILEVKPILHLTNVAVIAAAKSINEKMSSGENGDQEEGSAHSQIKESRLDRKVVVVEGLFEEDVERDVTVLRLNFKPGSSHSLVVGLA</sequence>
<dbReference type="Proteomes" id="UP000799755">
    <property type="component" value="Unassembled WGS sequence"/>
</dbReference>
<keyword evidence="2" id="KW-1185">Reference proteome</keyword>
<name>A0ACB6R914_9PLEO</name>
<evidence type="ECO:0000313" key="1">
    <source>
        <dbReference type="EMBL" id="KAF2475768.1"/>
    </source>
</evidence>
<protein>
    <submittedName>
        <fullName evidence="1">Uncharacterized protein</fullName>
    </submittedName>
</protein>
<accession>A0ACB6R914</accession>
<comment type="caution">
    <text evidence="1">The sequence shown here is derived from an EMBL/GenBank/DDBJ whole genome shotgun (WGS) entry which is preliminary data.</text>
</comment>
<proteinExistence type="predicted"/>
<evidence type="ECO:0000313" key="2">
    <source>
        <dbReference type="Proteomes" id="UP000799755"/>
    </source>
</evidence>
<dbReference type="EMBL" id="MU003495">
    <property type="protein sequence ID" value="KAF2475768.1"/>
    <property type="molecule type" value="Genomic_DNA"/>
</dbReference>
<gene>
    <name evidence="1" type="ORF">BDR25DRAFT_350055</name>
</gene>
<organism evidence="1 2">
    <name type="scientific">Lindgomyces ingoldianus</name>
    <dbReference type="NCBI Taxonomy" id="673940"/>
    <lineage>
        <taxon>Eukaryota</taxon>
        <taxon>Fungi</taxon>
        <taxon>Dikarya</taxon>
        <taxon>Ascomycota</taxon>
        <taxon>Pezizomycotina</taxon>
        <taxon>Dothideomycetes</taxon>
        <taxon>Pleosporomycetidae</taxon>
        <taxon>Pleosporales</taxon>
        <taxon>Lindgomycetaceae</taxon>
        <taxon>Lindgomyces</taxon>
    </lineage>
</organism>